<evidence type="ECO:0000313" key="2">
    <source>
        <dbReference type="Proteomes" id="UP000748308"/>
    </source>
</evidence>
<accession>A0A938BNJ0</accession>
<dbReference type="GO" id="GO:0008168">
    <property type="term" value="F:methyltransferase activity"/>
    <property type="evidence" value="ECO:0007669"/>
    <property type="project" value="UniProtKB-KW"/>
</dbReference>
<name>A0A938BNJ0_UNCEI</name>
<comment type="caution">
    <text evidence="1">The sequence shown here is derived from an EMBL/GenBank/DDBJ whole genome shotgun (WGS) entry which is preliminary data.</text>
</comment>
<reference evidence="1" key="1">
    <citation type="submission" date="2019-03" db="EMBL/GenBank/DDBJ databases">
        <title>Lake Tanganyika Metagenome-Assembled Genomes (MAGs).</title>
        <authorList>
            <person name="Tran P."/>
        </authorList>
    </citation>
    <scope>NUCLEOTIDE SEQUENCE</scope>
    <source>
        <strain evidence="1">M_DeepCast_400m_m2_100</strain>
    </source>
</reference>
<sequence length="135" mass="15267">MGLPPETEYRAFDIDTRLAALVARFLRLSGRGGLAAAWDLLSPPPEEALGADLALLWKTLPLLEQQERGAGLKLLRGLPARWWIVSFPARSLGGREKGMREHYDRLARDLARLLRRPLRRLDLPNETFYILAPAE</sequence>
<dbReference type="InterPro" id="IPR025981">
    <property type="entry name" value="rRNA_MeTrfase"/>
</dbReference>
<evidence type="ECO:0000313" key="1">
    <source>
        <dbReference type="EMBL" id="MBM3319034.1"/>
    </source>
</evidence>
<organism evidence="1 2">
    <name type="scientific">Eiseniibacteriota bacterium</name>
    <dbReference type="NCBI Taxonomy" id="2212470"/>
    <lineage>
        <taxon>Bacteria</taxon>
        <taxon>Candidatus Eiseniibacteriota</taxon>
    </lineage>
</organism>
<dbReference type="Proteomes" id="UP000748308">
    <property type="component" value="Unassembled WGS sequence"/>
</dbReference>
<dbReference type="GO" id="GO:0032259">
    <property type="term" value="P:methylation"/>
    <property type="evidence" value="ECO:0007669"/>
    <property type="project" value="UniProtKB-KW"/>
</dbReference>
<feature type="non-terminal residue" evidence="1">
    <location>
        <position position="1"/>
    </location>
</feature>
<dbReference type="Pfam" id="PF07091">
    <property type="entry name" value="FmrO"/>
    <property type="match status" value="1"/>
</dbReference>
<dbReference type="AlphaFoldDB" id="A0A938BNJ0"/>
<dbReference type="InterPro" id="IPR029063">
    <property type="entry name" value="SAM-dependent_MTases_sf"/>
</dbReference>
<proteinExistence type="predicted"/>
<gene>
    <name evidence="1" type="ORF">FJY75_14400</name>
</gene>
<dbReference type="EMBL" id="VGIY01000605">
    <property type="protein sequence ID" value="MBM3319034.1"/>
    <property type="molecule type" value="Genomic_DNA"/>
</dbReference>
<keyword evidence="1" id="KW-0489">Methyltransferase</keyword>
<dbReference type="Gene3D" id="3.40.50.150">
    <property type="entry name" value="Vaccinia Virus protein VP39"/>
    <property type="match status" value="1"/>
</dbReference>
<protein>
    <submittedName>
        <fullName evidence="1">16S rRNA methyltransferase</fullName>
    </submittedName>
</protein>
<keyword evidence="1" id="KW-0808">Transferase</keyword>